<dbReference type="Proteomes" id="UP000737171">
    <property type="component" value="Unassembled WGS sequence"/>
</dbReference>
<protein>
    <recommendedName>
        <fullName evidence="4">Cellulose biosynthesis protein BcsS</fullName>
    </recommendedName>
</protein>
<gene>
    <name evidence="2" type="ORF">HLB44_02405</name>
</gene>
<evidence type="ECO:0008006" key="4">
    <source>
        <dbReference type="Google" id="ProtNLM"/>
    </source>
</evidence>
<evidence type="ECO:0000256" key="1">
    <source>
        <dbReference type="SAM" id="SignalP"/>
    </source>
</evidence>
<evidence type="ECO:0000313" key="3">
    <source>
        <dbReference type="Proteomes" id="UP000737171"/>
    </source>
</evidence>
<dbReference type="RefSeq" id="WP_173120224.1">
    <property type="nucleotide sequence ID" value="NZ_JABRWJ010000001.1"/>
</dbReference>
<sequence>MSPSLTLSCRLMSVVVAAVVAASAGPAAAEPLQWQGQAALATELTDRGLSVFERRPTLQAELGVSRGRWALGAALSARAADGRDRRVLARLSHYRTLSDDWQLDGGLGYYGYPGGVYARSFNRVEASAGASFRDLLSFNLTALHYRAWRGRRGGLQWAFDAGLRWPLAGAWSLTASLGQADVPPLPQRRYHYGGVGVAWAASGWRVELNRLGADSTAQRLLGETAHPRWSAVVATNF</sequence>
<dbReference type="EMBL" id="JABRWJ010000001">
    <property type="protein sequence ID" value="NRF65831.1"/>
    <property type="molecule type" value="Genomic_DNA"/>
</dbReference>
<keyword evidence="3" id="KW-1185">Reference proteome</keyword>
<accession>A0ABX2EBD3</accession>
<proteinExistence type="predicted"/>
<name>A0ABX2EBD3_9BURK</name>
<evidence type="ECO:0000313" key="2">
    <source>
        <dbReference type="EMBL" id="NRF65831.1"/>
    </source>
</evidence>
<feature type="signal peptide" evidence="1">
    <location>
        <begin position="1"/>
        <end position="29"/>
    </location>
</feature>
<comment type="caution">
    <text evidence="2">The sequence shown here is derived from an EMBL/GenBank/DDBJ whole genome shotgun (WGS) entry which is preliminary data.</text>
</comment>
<keyword evidence="1" id="KW-0732">Signal</keyword>
<feature type="chain" id="PRO_5047111795" description="Cellulose biosynthesis protein BcsS" evidence="1">
    <location>
        <begin position="30"/>
        <end position="237"/>
    </location>
</feature>
<organism evidence="2 3">
    <name type="scientific">Pseudaquabacterium terrae</name>
    <dbReference type="NCBI Taxonomy" id="2732868"/>
    <lineage>
        <taxon>Bacteria</taxon>
        <taxon>Pseudomonadati</taxon>
        <taxon>Pseudomonadota</taxon>
        <taxon>Betaproteobacteria</taxon>
        <taxon>Burkholderiales</taxon>
        <taxon>Sphaerotilaceae</taxon>
        <taxon>Pseudaquabacterium</taxon>
    </lineage>
</organism>
<reference evidence="2 3" key="1">
    <citation type="submission" date="2020-05" db="EMBL/GenBank/DDBJ databases">
        <title>Aquincola sp. isolate from soil.</title>
        <authorList>
            <person name="Han J."/>
            <person name="Kim D.-U."/>
        </authorList>
    </citation>
    <scope>NUCLEOTIDE SEQUENCE [LARGE SCALE GENOMIC DNA]</scope>
    <source>
        <strain evidence="2 3">S2</strain>
    </source>
</reference>